<dbReference type="InterPro" id="IPR016197">
    <property type="entry name" value="Chromo-like_dom_sf"/>
</dbReference>
<dbReference type="InterPro" id="IPR001584">
    <property type="entry name" value="Integrase_cat-core"/>
</dbReference>
<evidence type="ECO:0000256" key="10">
    <source>
        <dbReference type="ARBA" id="ARBA00022908"/>
    </source>
</evidence>
<proteinExistence type="predicted"/>
<dbReference type="InterPro" id="IPR056924">
    <property type="entry name" value="SH3_Tf2-1"/>
</dbReference>
<comment type="caution">
    <text evidence="16">The sequence shown here is derived from an EMBL/GenBank/DDBJ whole genome shotgun (WGS) entry which is preliminary data.</text>
</comment>
<dbReference type="GO" id="GO:0006508">
    <property type="term" value="P:proteolysis"/>
    <property type="evidence" value="ECO:0007669"/>
    <property type="project" value="UniProtKB-KW"/>
</dbReference>
<dbReference type="GO" id="GO:0015074">
    <property type="term" value="P:DNA integration"/>
    <property type="evidence" value="ECO:0007669"/>
    <property type="project" value="UniProtKB-KW"/>
</dbReference>
<dbReference type="InterPro" id="IPR041373">
    <property type="entry name" value="RT_RNaseH"/>
</dbReference>
<keyword evidence="14" id="KW-0233">DNA recombination</keyword>
<dbReference type="GO" id="GO:0004519">
    <property type="term" value="F:endonuclease activity"/>
    <property type="evidence" value="ECO:0007669"/>
    <property type="project" value="UniProtKB-KW"/>
</dbReference>
<dbReference type="Pfam" id="PF17921">
    <property type="entry name" value="Integrase_H2C2"/>
    <property type="match status" value="1"/>
</dbReference>
<keyword evidence="10" id="KW-0229">DNA integration</keyword>
<dbReference type="EMBL" id="BSYR01000009">
    <property type="protein sequence ID" value="GMI70628.1"/>
    <property type="molecule type" value="Genomic_DNA"/>
</dbReference>
<evidence type="ECO:0000256" key="1">
    <source>
        <dbReference type="ARBA" id="ARBA00022670"/>
    </source>
</evidence>
<evidence type="ECO:0000256" key="12">
    <source>
        <dbReference type="ARBA" id="ARBA00022932"/>
    </source>
</evidence>
<accession>A0A9W7H562</accession>
<evidence type="ECO:0000256" key="5">
    <source>
        <dbReference type="ARBA" id="ARBA00022723"/>
    </source>
</evidence>
<organism evidence="16 17">
    <name type="scientific">Hibiscus trionum</name>
    <name type="common">Flower of an hour</name>
    <dbReference type="NCBI Taxonomy" id="183268"/>
    <lineage>
        <taxon>Eukaryota</taxon>
        <taxon>Viridiplantae</taxon>
        <taxon>Streptophyta</taxon>
        <taxon>Embryophyta</taxon>
        <taxon>Tracheophyta</taxon>
        <taxon>Spermatophyta</taxon>
        <taxon>Magnoliopsida</taxon>
        <taxon>eudicotyledons</taxon>
        <taxon>Gunneridae</taxon>
        <taxon>Pentapetalae</taxon>
        <taxon>rosids</taxon>
        <taxon>malvids</taxon>
        <taxon>Malvales</taxon>
        <taxon>Malvaceae</taxon>
        <taxon>Malvoideae</taxon>
        <taxon>Hibiscus</taxon>
    </lineage>
</organism>
<dbReference type="SUPFAM" id="SSF53098">
    <property type="entry name" value="Ribonuclease H-like"/>
    <property type="match status" value="1"/>
</dbReference>
<dbReference type="Gene3D" id="3.10.20.370">
    <property type="match status" value="1"/>
</dbReference>
<keyword evidence="7" id="KW-0255">Endonuclease</keyword>
<evidence type="ECO:0000256" key="14">
    <source>
        <dbReference type="ARBA" id="ARBA00023172"/>
    </source>
</evidence>
<dbReference type="Gene3D" id="3.30.420.10">
    <property type="entry name" value="Ribonuclease H-like superfamily/Ribonuclease H"/>
    <property type="match status" value="1"/>
</dbReference>
<dbReference type="InterPro" id="IPR036397">
    <property type="entry name" value="RNaseH_sf"/>
</dbReference>
<keyword evidence="5" id="KW-0479">Metal-binding</keyword>
<dbReference type="AlphaFoldDB" id="A0A9W7H562"/>
<dbReference type="SUPFAM" id="SSF54160">
    <property type="entry name" value="Chromo domain-like"/>
    <property type="match status" value="1"/>
</dbReference>
<keyword evidence="9" id="KW-0460">Magnesium</keyword>
<keyword evidence="8" id="KW-0378">Hydrolase</keyword>
<dbReference type="GO" id="GO:0006310">
    <property type="term" value="P:DNA recombination"/>
    <property type="evidence" value="ECO:0007669"/>
    <property type="project" value="UniProtKB-KW"/>
</dbReference>
<dbReference type="GO" id="GO:0003677">
    <property type="term" value="F:DNA binding"/>
    <property type="evidence" value="ECO:0007669"/>
    <property type="project" value="UniProtKB-KW"/>
</dbReference>
<evidence type="ECO:0000256" key="7">
    <source>
        <dbReference type="ARBA" id="ARBA00022759"/>
    </source>
</evidence>
<dbReference type="GO" id="GO:0003964">
    <property type="term" value="F:RNA-directed DNA polymerase activity"/>
    <property type="evidence" value="ECO:0007669"/>
    <property type="project" value="UniProtKB-KW"/>
</dbReference>
<dbReference type="PROSITE" id="PS50994">
    <property type="entry name" value="INTEGRASE"/>
    <property type="match status" value="1"/>
</dbReference>
<dbReference type="Pfam" id="PF17917">
    <property type="entry name" value="RT_RNaseH"/>
    <property type="match status" value="1"/>
</dbReference>
<dbReference type="Gene3D" id="1.10.340.70">
    <property type="match status" value="1"/>
</dbReference>
<dbReference type="PANTHER" id="PTHR37984">
    <property type="entry name" value="PROTEIN CBG26694"/>
    <property type="match status" value="1"/>
</dbReference>
<keyword evidence="1" id="KW-0645">Protease</keyword>
<feature type="domain" description="Integrase catalytic" evidence="15">
    <location>
        <begin position="257"/>
        <end position="421"/>
    </location>
</feature>
<keyword evidence="11" id="KW-0695">RNA-directed DNA polymerase</keyword>
<dbReference type="InterPro" id="IPR012337">
    <property type="entry name" value="RNaseH-like_sf"/>
</dbReference>
<evidence type="ECO:0000256" key="3">
    <source>
        <dbReference type="ARBA" id="ARBA00022695"/>
    </source>
</evidence>
<dbReference type="Pfam" id="PF24626">
    <property type="entry name" value="SH3_Tf2-1"/>
    <property type="match status" value="1"/>
</dbReference>
<name>A0A9W7H562_HIBTR</name>
<protein>
    <recommendedName>
        <fullName evidence="15">Integrase catalytic domain-containing protein</fullName>
    </recommendedName>
</protein>
<evidence type="ECO:0000256" key="6">
    <source>
        <dbReference type="ARBA" id="ARBA00022750"/>
    </source>
</evidence>
<keyword evidence="17" id="KW-1185">Reference proteome</keyword>
<dbReference type="GO" id="GO:0046872">
    <property type="term" value="F:metal ion binding"/>
    <property type="evidence" value="ECO:0007669"/>
    <property type="project" value="UniProtKB-KW"/>
</dbReference>
<evidence type="ECO:0000256" key="4">
    <source>
        <dbReference type="ARBA" id="ARBA00022722"/>
    </source>
</evidence>
<dbReference type="Proteomes" id="UP001165190">
    <property type="component" value="Unassembled WGS sequence"/>
</dbReference>
<dbReference type="Pfam" id="PF00665">
    <property type="entry name" value="rve"/>
    <property type="match status" value="1"/>
</dbReference>
<keyword evidence="2" id="KW-0808">Transferase</keyword>
<dbReference type="OrthoDB" id="5554229at2759"/>
<dbReference type="InterPro" id="IPR050951">
    <property type="entry name" value="Retrovirus_Pol_polyprotein"/>
</dbReference>
<evidence type="ECO:0000256" key="13">
    <source>
        <dbReference type="ARBA" id="ARBA00023125"/>
    </source>
</evidence>
<keyword evidence="6" id="KW-0064">Aspartyl protease</keyword>
<gene>
    <name evidence="16" type="ORF">HRI_000732100</name>
</gene>
<sequence length="614" mass="71001">MLPNFEEVFSVETDASDLGVGAVLVQRGKPLAFFSKGLGPKHQKLSVYEKEILAVLMAVKRWFPYLVGRHFKIRTDHQSLKFLAENQAITPAQQKWVAKMMGFDYEVCYRKGTHNIVADCLSRKPNEVGCLNMSVSSVTTDTLNRVAATWVQDGRLKKIIDELKRGTRRNDKYSWDGRKLKRKGKLVVRNDETLRREILNFFHISPAGGHSGAHVTSQRVANVFYWKGLKREVRNLVKECGICQRNKDDLQHPRGLLQPLPIPETTWSCLSMDFIEGLPNSKKKDYILVVVDRLTKYGHFIPLAHPFTAKEVAQIFLENIFKLHGMPSYIVYDRDKVFMSMFWKEMFRKLGVTITPSTAYHPDTDGQTERLNKCLESYLRCMTGERPKEWAGWLHLAEWWYNSSFHSAIQTSPYQALYGQSPPVHHPYIAGDSLVDSVDRTLQRREAANKMMKFYLRRAQDRMKQQADKRRTECEFQPGEWVFLKLQPYRQQSVKSRGCQKLAAKWFGPFQIIENIGKVAYRLKLTDNSRVHPAFHVSQLKKHIGSDMAQADLPIIGPDGSISKEPLKILERRIGRRGNRTVTEVLVEWTNSFPEDATWEILHQLQMQFPDFNP</sequence>
<dbReference type="GO" id="GO:0004190">
    <property type="term" value="F:aspartic-type endopeptidase activity"/>
    <property type="evidence" value="ECO:0007669"/>
    <property type="project" value="UniProtKB-KW"/>
</dbReference>
<reference evidence="16" key="1">
    <citation type="submission" date="2023-05" db="EMBL/GenBank/DDBJ databases">
        <title>Genome and transcriptome analyses reveal genes involved in the formation of fine ridges on petal epidermal cells in Hibiscus trionum.</title>
        <authorList>
            <person name="Koshimizu S."/>
            <person name="Masuda S."/>
            <person name="Ishii T."/>
            <person name="Shirasu K."/>
            <person name="Hoshino A."/>
            <person name="Arita M."/>
        </authorList>
    </citation>
    <scope>NUCLEOTIDE SEQUENCE</scope>
    <source>
        <strain evidence="16">Hamamatsu line</strain>
    </source>
</reference>
<evidence type="ECO:0000256" key="8">
    <source>
        <dbReference type="ARBA" id="ARBA00022801"/>
    </source>
</evidence>
<keyword evidence="12" id="KW-0239">DNA-directed DNA polymerase</keyword>
<evidence type="ECO:0000256" key="2">
    <source>
        <dbReference type="ARBA" id="ARBA00022679"/>
    </source>
</evidence>
<dbReference type="CDD" id="cd09274">
    <property type="entry name" value="RNase_HI_RT_Ty3"/>
    <property type="match status" value="1"/>
</dbReference>
<evidence type="ECO:0000313" key="17">
    <source>
        <dbReference type="Proteomes" id="UP001165190"/>
    </source>
</evidence>
<dbReference type="SUPFAM" id="SSF56672">
    <property type="entry name" value="DNA/RNA polymerases"/>
    <property type="match status" value="1"/>
</dbReference>
<evidence type="ECO:0000259" key="15">
    <source>
        <dbReference type="PROSITE" id="PS50994"/>
    </source>
</evidence>
<evidence type="ECO:0000256" key="11">
    <source>
        <dbReference type="ARBA" id="ARBA00022918"/>
    </source>
</evidence>
<dbReference type="InterPro" id="IPR043502">
    <property type="entry name" value="DNA/RNA_pol_sf"/>
</dbReference>
<dbReference type="InterPro" id="IPR041588">
    <property type="entry name" value="Integrase_H2C2"/>
</dbReference>
<dbReference type="GO" id="GO:0003887">
    <property type="term" value="F:DNA-directed DNA polymerase activity"/>
    <property type="evidence" value="ECO:0007669"/>
    <property type="project" value="UniProtKB-KW"/>
</dbReference>
<evidence type="ECO:0000256" key="9">
    <source>
        <dbReference type="ARBA" id="ARBA00022842"/>
    </source>
</evidence>
<keyword evidence="3" id="KW-0548">Nucleotidyltransferase</keyword>
<dbReference type="PANTHER" id="PTHR37984:SF5">
    <property type="entry name" value="PROTEIN NYNRIN-LIKE"/>
    <property type="match status" value="1"/>
</dbReference>
<keyword evidence="4" id="KW-0540">Nuclease</keyword>
<evidence type="ECO:0000313" key="16">
    <source>
        <dbReference type="EMBL" id="GMI70628.1"/>
    </source>
</evidence>
<keyword evidence="13" id="KW-0238">DNA-binding</keyword>